<dbReference type="EMBL" id="VXOY01000023">
    <property type="protein sequence ID" value="MYE38399.1"/>
    <property type="molecule type" value="Genomic_DNA"/>
</dbReference>
<dbReference type="GO" id="GO:0003677">
    <property type="term" value="F:DNA binding"/>
    <property type="evidence" value="ECO:0007669"/>
    <property type="project" value="InterPro"/>
</dbReference>
<comment type="caution">
    <text evidence="3">The sequence shown here is derived from an EMBL/GenBank/DDBJ whole genome shotgun (WGS) entry which is preliminary data.</text>
</comment>
<evidence type="ECO:0000259" key="2">
    <source>
        <dbReference type="Pfam" id="PF13156"/>
    </source>
</evidence>
<dbReference type="InterPro" id="IPR011856">
    <property type="entry name" value="tRNA_endonuc-like_dom_sf"/>
</dbReference>
<dbReference type="AlphaFoldDB" id="A0A845DAB9"/>
<dbReference type="Gene3D" id="3.40.50.300">
    <property type="entry name" value="P-loop containing nucleotide triphosphate hydrolases"/>
    <property type="match status" value="1"/>
</dbReference>
<name>A0A845DAB9_9BACT</name>
<dbReference type="Pfam" id="PF13156">
    <property type="entry name" value="Mrr_cat_2"/>
    <property type="match status" value="1"/>
</dbReference>
<gene>
    <name evidence="3" type="ORF">F4X82_02700</name>
</gene>
<reference evidence="3 4" key="1">
    <citation type="submission" date="2019-09" db="EMBL/GenBank/DDBJ databases">
        <title>Characterisation of the sponge microbiome using genome-centric metagenomics.</title>
        <authorList>
            <person name="Engelberts J.P."/>
            <person name="Robbins S.J."/>
            <person name="De Goeij J.M."/>
            <person name="Aranda M."/>
            <person name="Bell S.C."/>
            <person name="Webster N.S."/>
        </authorList>
    </citation>
    <scope>NUCLEOTIDE SEQUENCE [LARGE SCALE GENOMIC DNA]</scope>
    <source>
        <strain evidence="3">SB0662_bin_43</strain>
    </source>
</reference>
<dbReference type="InterPro" id="IPR039442">
    <property type="entry name" value="Mrr-like_dom"/>
</dbReference>
<dbReference type="GO" id="GO:0016787">
    <property type="term" value="F:hydrolase activity"/>
    <property type="evidence" value="ECO:0007669"/>
    <property type="project" value="InterPro"/>
</dbReference>
<dbReference type="Gene3D" id="3.40.1350.10">
    <property type="match status" value="1"/>
</dbReference>
<sequence length="227" mass="25749">MEIKDEGVSNSTMTIAQRIQQIQSNSKNTVEQGRDFEKLVIQVFKNHPEYEIKDCDWWGDWKEREEKTGLGPQDIGIDLIAKRNDGKYIAIQCKCFTEEHTVSKSVIDSFLSVSQMPDVFVQRWVVTTSDWSSSADKQIQNLISPVKRIDFLLKHGQDTLPETSKEKIRELLPKQQQAVHSVVKGFQNSDRGKMIMACGTGKTFTSLRIAEKVVRGGGTILFVNPCI</sequence>
<protein>
    <recommendedName>
        <fullName evidence="5">Helicase</fullName>
    </recommendedName>
</protein>
<dbReference type="SUPFAM" id="SSF52540">
    <property type="entry name" value="P-loop containing nucleoside triphosphate hydrolases"/>
    <property type="match status" value="1"/>
</dbReference>
<evidence type="ECO:0000259" key="1">
    <source>
        <dbReference type="Pfam" id="PF04851"/>
    </source>
</evidence>
<evidence type="ECO:0000313" key="3">
    <source>
        <dbReference type="EMBL" id="MYE38399.1"/>
    </source>
</evidence>
<dbReference type="SUPFAM" id="SSF52980">
    <property type="entry name" value="Restriction endonuclease-like"/>
    <property type="match status" value="1"/>
</dbReference>
<dbReference type="InterPro" id="IPR011335">
    <property type="entry name" value="Restrct_endonuc-II-like"/>
</dbReference>
<evidence type="ECO:0000313" key="4">
    <source>
        <dbReference type="Proteomes" id="UP000449092"/>
    </source>
</evidence>
<accession>A0A845DAB9</accession>
<dbReference type="Pfam" id="PF04851">
    <property type="entry name" value="ResIII"/>
    <property type="match status" value="1"/>
</dbReference>
<evidence type="ECO:0008006" key="5">
    <source>
        <dbReference type="Google" id="ProtNLM"/>
    </source>
</evidence>
<dbReference type="Proteomes" id="UP000449092">
    <property type="component" value="Unassembled WGS sequence"/>
</dbReference>
<dbReference type="InterPro" id="IPR006935">
    <property type="entry name" value="Helicase/UvrB_N"/>
</dbReference>
<proteinExistence type="predicted"/>
<organism evidence="3 4">
    <name type="scientific">Candidatus Spechtbacteria bacterium SB0662_bin_43</name>
    <dbReference type="NCBI Taxonomy" id="2604897"/>
    <lineage>
        <taxon>Bacteria</taxon>
        <taxon>Candidatus Spechtiibacteriota</taxon>
    </lineage>
</organism>
<feature type="domain" description="Helicase/UvrB N-terminal" evidence="1">
    <location>
        <begin position="170"/>
        <end position="224"/>
    </location>
</feature>
<feature type="domain" description="Mrr-like" evidence="2">
    <location>
        <begin position="51"/>
        <end position="150"/>
    </location>
</feature>
<dbReference type="GO" id="GO:0005524">
    <property type="term" value="F:ATP binding"/>
    <property type="evidence" value="ECO:0007669"/>
    <property type="project" value="InterPro"/>
</dbReference>
<dbReference type="InterPro" id="IPR027417">
    <property type="entry name" value="P-loop_NTPase"/>
</dbReference>